<evidence type="ECO:0000313" key="3">
    <source>
        <dbReference type="EMBL" id="MEU3785101.1"/>
    </source>
</evidence>
<name>A0ABV2ZRB0_9ACTN</name>
<evidence type="ECO:0000256" key="1">
    <source>
        <dbReference type="SAM" id="MobiDB-lite"/>
    </source>
</evidence>
<dbReference type="Proteomes" id="UP001550739">
    <property type="component" value="Unassembled WGS sequence"/>
</dbReference>
<feature type="chain" id="PRO_5047418912" description="Lipoprotein" evidence="2">
    <location>
        <begin position="23"/>
        <end position="162"/>
    </location>
</feature>
<organism evidence="3 4">
    <name type="scientific">Streptomyces sp. 900129855</name>
    <dbReference type="NCBI Taxonomy" id="3155129"/>
    <lineage>
        <taxon>Bacteria</taxon>
        <taxon>Bacillati</taxon>
        <taxon>Actinomycetota</taxon>
        <taxon>Actinomycetes</taxon>
        <taxon>Kitasatosporales</taxon>
        <taxon>Streptomycetaceae</taxon>
        <taxon>Streptomyces</taxon>
    </lineage>
</organism>
<dbReference type="EMBL" id="JBEZVE010000019">
    <property type="protein sequence ID" value="MEU3785101.1"/>
    <property type="molecule type" value="Genomic_DNA"/>
</dbReference>
<sequence>MGALRRIWLLPVVVAVAGAAVACEPGGLSAMSVAYTTDQAATAEIERRDVNVRWLTCTARYEDQAKAESVAAVDCKGQTGDGKDITVTGKITRAVDGACVRGDLTAVVGKKQLFRVSGLGDCKSATPSPVKPSGSAQPGGRPTVTVTVTVTETVDGGGGAGK</sequence>
<dbReference type="RefSeq" id="WP_361706634.1">
    <property type="nucleotide sequence ID" value="NZ_JBEZVE010000019.1"/>
</dbReference>
<comment type="caution">
    <text evidence="3">The sequence shown here is derived from an EMBL/GenBank/DDBJ whole genome shotgun (WGS) entry which is preliminary data.</text>
</comment>
<evidence type="ECO:0000256" key="2">
    <source>
        <dbReference type="SAM" id="SignalP"/>
    </source>
</evidence>
<proteinExistence type="predicted"/>
<evidence type="ECO:0000313" key="4">
    <source>
        <dbReference type="Proteomes" id="UP001550739"/>
    </source>
</evidence>
<accession>A0ABV2ZRB0</accession>
<evidence type="ECO:0008006" key="5">
    <source>
        <dbReference type="Google" id="ProtNLM"/>
    </source>
</evidence>
<keyword evidence="2" id="KW-0732">Signal</keyword>
<gene>
    <name evidence="3" type="ORF">AB0E89_31960</name>
</gene>
<dbReference type="PROSITE" id="PS51257">
    <property type="entry name" value="PROKAR_LIPOPROTEIN"/>
    <property type="match status" value="1"/>
</dbReference>
<keyword evidence="4" id="KW-1185">Reference proteome</keyword>
<feature type="region of interest" description="Disordered" evidence="1">
    <location>
        <begin position="123"/>
        <end position="143"/>
    </location>
</feature>
<protein>
    <recommendedName>
        <fullName evidence="5">Lipoprotein</fullName>
    </recommendedName>
</protein>
<reference evidence="3 4" key="1">
    <citation type="submission" date="2024-06" db="EMBL/GenBank/DDBJ databases">
        <title>The Natural Products Discovery Center: Release of the First 8490 Sequenced Strains for Exploring Actinobacteria Biosynthetic Diversity.</title>
        <authorList>
            <person name="Kalkreuter E."/>
            <person name="Kautsar S.A."/>
            <person name="Yang D."/>
            <person name="Bader C.D."/>
            <person name="Teijaro C.N."/>
            <person name="Fluegel L."/>
            <person name="Davis C.M."/>
            <person name="Simpson J.R."/>
            <person name="Lauterbach L."/>
            <person name="Steele A.D."/>
            <person name="Gui C."/>
            <person name="Meng S."/>
            <person name="Li G."/>
            <person name="Viehrig K."/>
            <person name="Ye F."/>
            <person name="Su P."/>
            <person name="Kiefer A.F."/>
            <person name="Nichols A."/>
            <person name="Cepeda A.J."/>
            <person name="Yan W."/>
            <person name="Fan B."/>
            <person name="Jiang Y."/>
            <person name="Adhikari A."/>
            <person name="Zheng C.-J."/>
            <person name="Schuster L."/>
            <person name="Cowan T.M."/>
            <person name="Smanski M.J."/>
            <person name="Chevrette M.G."/>
            <person name="De Carvalho L.P.S."/>
            <person name="Shen B."/>
        </authorList>
    </citation>
    <scope>NUCLEOTIDE SEQUENCE [LARGE SCALE GENOMIC DNA]</scope>
    <source>
        <strain evidence="3 4">NPDC033843</strain>
    </source>
</reference>
<feature type="signal peptide" evidence="2">
    <location>
        <begin position="1"/>
        <end position="22"/>
    </location>
</feature>